<dbReference type="EMBL" id="BSOZ01000031">
    <property type="protein sequence ID" value="GLS04980.1"/>
    <property type="molecule type" value="Genomic_DNA"/>
</dbReference>
<evidence type="ECO:0000313" key="3">
    <source>
        <dbReference type="Proteomes" id="UP001156836"/>
    </source>
</evidence>
<comment type="caution">
    <text evidence="2">The sequence shown here is derived from an EMBL/GenBank/DDBJ whole genome shotgun (WGS) entry which is preliminary data.</text>
</comment>
<accession>A0ABQ6BSK3</accession>
<evidence type="ECO:0000313" key="2">
    <source>
        <dbReference type="EMBL" id="GLS04980.1"/>
    </source>
</evidence>
<organism evidence="2 3">
    <name type="scientific">Chitiniphilus shinanonensis</name>
    <dbReference type="NCBI Taxonomy" id="553088"/>
    <lineage>
        <taxon>Bacteria</taxon>
        <taxon>Pseudomonadati</taxon>
        <taxon>Pseudomonadota</taxon>
        <taxon>Betaproteobacteria</taxon>
        <taxon>Neisseriales</taxon>
        <taxon>Chitinibacteraceae</taxon>
        <taxon>Chitiniphilus</taxon>
    </lineage>
</organism>
<sequence>MTDLSTRIDRYCRENLERDFEALLAPIAGDNPAGESLRGSAVYRGIEEARRADDATLPQGTWEHELKRADWDRVSHLAAGALAGKSKDLQLAIWLLEAEINRNGFAGIAACVALIDALCERFWDGLYPPAPGGDLDYRANMLGWANEKLLPALRCIPITATGRDRDFSWADWEQARRNEQVKSAAGTRNAPALEGPSLAEVSAAVSATASDAYGWLYCTLADALDAIATLAARADALFGADGPSLRTLAGMLEQIQGLIGGELHKRGIHGEALRFAAPQPEPASADPLVEEDDFYPPVGGPNGPIAGRADAYARLSEAADYLQHIEPHSPVPYLIRRAIEWGNLNTVELYQEVFLRLGGQLSIFEVLGLEAGKREG</sequence>
<name>A0ABQ6BSK3_9NEIS</name>
<gene>
    <name evidence="2" type="ORF">GCM10007860_21290</name>
</gene>
<keyword evidence="3" id="KW-1185">Reference proteome</keyword>
<dbReference type="InterPro" id="IPR017740">
    <property type="entry name" value="TssA-like"/>
</dbReference>
<dbReference type="Pfam" id="PF06812">
    <property type="entry name" value="ImpA_N"/>
    <property type="match status" value="1"/>
</dbReference>
<dbReference type="PANTHER" id="PTHR37951">
    <property type="entry name" value="CYTOPLASMIC PROTEIN-RELATED"/>
    <property type="match status" value="1"/>
</dbReference>
<proteinExistence type="predicted"/>
<dbReference type="Proteomes" id="UP001156836">
    <property type="component" value="Unassembled WGS sequence"/>
</dbReference>
<dbReference type="PANTHER" id="PTHR37951:SF1">
    <property type="entry name" value="TYPE VI SECRETION SYSTEM COMPONENT TSSA1"/>
    <property type="match status" value="1"/>
</dbReference>
<dbReference type="InterPro" id="IPR010657">
    <property type="entry name" value="ImpA_N"/>
</dbReference>
<evidence type="ECO:0000259" key="1">
    <source>
        <dbReference type="Pfam" id="PF06812"/>
    </source>
</evidence>
<dbReference type="NCBIfam" id="TIGR03363">
    <property type="entry name" value="VI_chp_8"/>
    <property type="match status" value="1"/>
</dbReference>
<reference evidence="3" key="1">
    <citation type="journal article" date="2019" name="Int. J. Syst. Evol. Microbiol.">
        <title>The Global Catalogue of Microorganisms (GCM) 10K type strain sequencing project: providing services to taxonomists for standard genome sequencing and annotation.</title>
        <authorList>
            <consortium name="The Broad Institute Genomics Platform"/>
            <consortium name="The Broad Institute Genome Sequencing Center for Infectious Disease"/>
            <person name="Wu L."/>
            <person name="Ma J."/>
        </authorList>
    </citation>
    <scope>NUCLEOTIDE SEQUENCE [LARGE SCALE GENOMIC DNA]</scope>
    <source>
        <strain evidence="3">NBRC 104970</strain>
    </source>
</reference>
<dbReference type="RefSeq" id="WP_018749638.1">
    <property type="nucleotide sequence ID" value="NZ_BSOZ01000031.1"/>
</dbReference>
<feature type="domain" description="ImpA N-terminal" evidence="1">
    <location>
        <begin position="24"/>
        <end position="146"/>
    </location>
</feature>
<protein>
    <recommendedName>
        <fullName evidence="1">ImpA N-terminal domain-containing protein</fullName>
    </recommendedName>
</protein>